<evidence type="ECO:0000256" key="4">
    <source>
        <dbReference type="ARBA" id="ARBA00023136"/>
    </source>
</evidence>
<proteinExistence type="predicted"/>
<sequence length="76" mass="7888">MADGHVAARPGRRVVGTLSNLLFLALIGAAAEQVLSRPRWLLHYFGVGVAAELVGYFWAPVGGGNSIAVCGLRGPS</sequence>
<evidence type="ECO:0000256" key="3">
    <source>
        <dbReference type="ARBA" id="ARBA00022989"/>
    </source>
</evidence>
<dbReference type="InterPro" id="IPR035952">
    <property type="entry name" value="Rhomboid-like_sf"/>
</dbReference>
<keyword evidence="3 5" id="KW-1133">Transmembrane helix</keyword>
<evidence type="ECO:0000313" key="6">
    <source>
        <dbReference type="EMBL" id="MFB9836298.1"/>
    </source>
</evidence>
<organism evidence="6 7">
    <name type="scientific">Actinoallomurus acaciae</name>
    <dbReference type="NCBI Taxonomy" id="502577"/>
    <lineage>
        <taxon>Bacteria</taxon>
        <taxon>Bacillati</taxon>
        <taxon>Actinomycetota</taxon>
        <taxon>Actinomycetes</taxon>
        <taxon>Streptosporangiales</taxon>
        <taxon>Thermomonosporaceae</taxon>
        <taxon>Actinoallomurus</taxon>
    </lineage>
</organism>
<dbReference type="RefSeq" id="WP_378209025.1">
    <property type="nucleotide sequence ID" value="NZ_JBHLZP010000266.1"/>
</dbReference>
<dbReference type="Proteomes" id="UP001589627">
    <property type="component" value="Unassembled WGS sequence"/>
</dbReference>
<protein>
    <submittedName>
        <fullName evidence="6">Uncharacterized protein</fullName>
    </submittedName>
</protein>
<gene>
    <name evidence="6" type="ORF">ACFFNX_29415</name>
</gene>
<feature type="transmembrane region" description="Helical" evidence="5">
    <location>
        <begin position="41"/>
        <end position="59"/>
    </location>
</feature>
<reference evidence="6 7" key="1">
    <citation type="submission" date="2024-09" db="EMBL/GenBank/DDBJ databases">
        <authorList>
            <person name="Sun Q."/>
            <person name="Mori K."/>
        </authorList>
    </citation>
    <scope>NUCLEOTIDE SEQUENCE [LARGE SCALE GENOMIC DNA]</scope>
    <source>
        <strain evidence="6 7">TBRC 0563</strain>
    </source>
</reference>
<evidence type="ECO:0000256" key="1">
    <source>
        <dbReference type="ARBA" id="ARBA00004141"/>
    </source>
</evidence>
<keyword evidence="2 5" id="KW-0812">Transmembrane</keyword>
<keyword evidence="4 5" id="KW-0472">Membrane</keyword>
<comment type="caution">
    <text evidence="6">The sequence shown here is derived from an EMBL/GenBank/DDBJ whole genome shotgun (WGS) entry which is preliminary data.</text>
</comment>
<dbReference type="EMBL" id="JBHLZP010000266">
    <property type="protein sequence ID" value="MFB9836298.1"/>
    <property type="molecule type" value="Genomic_DNA"/>
</dbReference>
<dbReference type="SUPFAM" id="SSF144091">
    <property type="entry name" value="Rhomboid-like"/>
    <property type="match status" value="1"/>
</dbReference>
<evidence type="ECO:0000313" key="7">
    <source>
        <dbReference type="Proteomes" id="UP001589627"/>
    </source>
</evidence>
<evidence type="ECO:0000256" key="5">
    <source>
        <dbReference type="SAM" id="Phobius"/>
    </source>
</evidence>
<keyword evidence="7" id="KW-1185">Reference proteome</keyword>
<accession>A0ABV5YNQ8</accession>
<dbReference type="Gene3D" id="1.20.1540.10">
    <property type="entry name" value="Rhomboid-like"/>
    <property type="match status" value="1"/>
</dbReference>
<evidence type="ECO:0000256" key="2">
    <source>
        <dbReference type="ARBA" id="ARBA00022692"/>
    </source>
</evidence>
<comment type="subcellular location">
    <subcellularLocation>
        <location evidence="1">Membrane</location>
        <topology evidence="1">Multi-pass membrane protein</topology>
    </subcellularLocation>
</comment>
<name>A0ABV5YNQ8_9ACTN</name>